<comment type="caution">
    <text evidence="2">The sequence shown here is derived from an EMBL/GenBank/DDBJ whole genome shotgun (WGS) entry which is preliminary data.</text>
</comment>
<name>A0AAN7YUP2_9PEZI</name>
<gene>
    <name evidence="2" type="ORF">RRF57_001071</name>
</gene>
<dbReference type="AlphaFoldDB" id="A0AAN7YUP2"/>
<dbReference type="EMBL" id="JAWHQM010000002">
    <property type="protein sequence ID" value="KAK5625355.1"/>
    <property type="molecule type" value="Genomic_DNA"/>
</dbReference>
<feature type="region of interest" description="Disordered" evidence="1">
    <location>
        <begin position="1"/>
        <end position="41"/>
    </location>
</feature>
<proteinExistence type="predicted"/>
<keyword evidence="3" id="KW-1185">Reference proteome</keyword>
<protein>
    <submittedName>
        <fullName evidence="2">Uncharacterized protein</fullName>
    </submittedName>
</protein>
<evidence type="ECO:0000256" key="1">
    <source>
        <dbReference type="SAM" id="MobiDB-lite"/>
    </source>
</evidence>
<accession>A0AAN7YUP2</accession>
<sequence>MVSASSASQSLIRPPRRRQVNTAPSQPPTPRFSAPPMNPTAVPTALLWCAAEMGAEPVAAIERQRNERSLGAKAASSEQ</sequence>
<evidence type="ECO:0000313" key="3">
    <source>
        <dbReference type="Proteomes" id="UP001305414"/>
    </source>
</evidence>
<organism evidence="2 3">
    <name type="scientific">Xylaria bambusicola</name>
    <dbReference type="NCBI Taxonomy" id="326684"/>
    <lineage>
        <taxon>Eukaryota</taxon>
        <taxon>Fungi</taxon>
        <taxon>Dikarya</taxon>
        <taxon>Ascomycota</taxon>
        <taxon>Pezizomycotina</taxon>
        <taxon>Sordariomycetes</taxon>
        <taxon>Xylariomycetidae</taxon>
        <taxon>Xylariales</taxon>
        <taxon>Xylariaceae</taxon>
        <taxon>Xylaria</taxon>
    </lineage>
</organism>
<feature type="compositionally biased region" description="Polar residues" evidence="1">
    <location>
        <begin position="1"/>
        <end position="11"/>
    </location>
</feature>
<reference evidence="2 3" key="1">
    <citation type="submission" date="2023-10" db="EMBL/GenBank/DDBJ databases">
        <title>Draft genome sequence of Xylaria bambusicola isolate GMP-LS, the root and basal stem rot pathogen of sugarcane in Indonesia.</title>
        <authorList>
            <person name="Selvaraj P."/>
            <person name="Muralishankar V."/>
            <person name="Muruganantham S."/>
            <person name="Sp S."/>
            <person name="Haryani S."/>
            <person name="Lau K.J.X."/>
            <person name="Naqvi N.I."/>
        </authorList>
    </citation>
    <scope>NUCLEOTIDE SEQUENCE [LARGE SCALE GENOMIC DNA]</scope>
    <source>
        <strain evidence="2">GMP-LS</strain>
    </source>
</reference>
<dbReference type="Proteomes" id="UP001305414">
    <property type="component" value="Unassembled WGS sequence"/>
</dbReference>
<evidence type="ECO:0000313" key="2">
    <source>
        <dbReference type="EMBL" id="KAK5625355.1"/>
    </source>
</evidence>